<protein>
    <submittedName>
        <fullName evidence="4">Class I SAM-dependent methyltransferase</fullName>
    </submittedName>
</protein>
<dbReference type="GO" id="GO:0008168">
    <property type="term" value="F:methyltransferase activity"/>
    <property type="evidence" value="ECO:0007669"/>
    <property type="project" value="UniProtKB-KW"/>
</dbReference>
<gene>
    <name evidence="4" type="ORF">H7F53_17240</name>
</gene>
<dbReference type="RefSeq" id="WP_185680756.1">
    <property type="nucleotide sequence ID" value="NZ_JACLAX010000034.1"/>
</dbReference>
<dbReference type="EMBL" id="JACLAX010000034">
    <property type="protein sequence ID" value="MBC2670902.1"/>
    <property type="molecule type" value="Genomic_DNA"/>
</dbReference>
<dbReference type="AlphaFoldDB" id="A0A7X1KRM3"/>
<reference evidence="4 5" key="1">
    <citation type="submission" date="2020-08" db="EMBL/GenBank/DDBJ databases">
        <title>The genome sequence of type strain Novosphingobium piscinae KCTC 42194.</title>
        <authorList>
            <person name="Liu Y."/>
        </authorList>
    </citation>
    <scope>NUCLEOTIDE SEQUENCE [LARGE SCALE GENOMIC DNA]</scope>
    <source>
        <strain evidence="4 5">KCTC 42194</strain>
    </source>
</reference>
<dbReference type="PANTHER" id="PTHR43464:SF19">
    <property type="entry name" value="UBIQUINONE BIOSYNTHESIS O-METHYLTRANSFERASE, MITOCHONDRIAL"/>
    <property type="match status" value="1"/>
</dbReference>
<evidence type="ECO:0000256" key="1">
    <source>
        <dbReference type="ARBA" id="ARBA00022603"/>
    </source>
</evidence>
<dbReference type="GO" id="GO:0032259">
    <property type="term" value="P:methylation"/>
    <property type="evidence" value="ECO:0007669"/>
    <property type="project" value="UniProtKB-KW"/>
</dbReference>
<keyword evidence="1 4" id="KW-0489">Methyltransferase</keyword>
<keyword evidence="5" id="KW-1185">Reference proteome</keyword>
<dbReference type="InterPro" id="IPR029063">
    <property type="entry name" value="SAM-dependent_MTases_sf"/>
</dbReference>
<name>A0A7X1KRM3_9SPHN</name>
<keyword evidence="3" id="KW-0949">S-adenosyl-L-methionine</keyword>
<dbReference type="PANTHER" id="PTHR43464">
    <property type="entry name" value="METHYLTRANSFERASE"/>
    <property type="match status" value="1"/>
</dbReference>
<comment type="caution">
    <text evidence="4">The sequence shown here is derived from an EMBL/GenBank/DDBJ whole genome shotgun (WGS) entry which is preliminary data.</text>
</comment>
<dbReference type="CDD" id="cd02440">
    <property type="entry name" value="AdoMet_MTases"/>
    <property type="match status" value="1"/>
</dbReference>
<dbReference type="SUPFAM" id="SSF53335">
    <property type="entry name" value="S-adenosyl-L-methionine-dependent methyltransferases"/>
    <property type="match status" value="1"/>
</dbReference>
<evidence type="ECO:0000313" key="4">
    <source>
        <dbReference type="EMBL" id="MBC2670902.1"/>
    </source>
</evidence>
<dbReference type="Proteomes" id="UP000551327">
    <property type="component" value="Unassembled WGS sequence"/>
</dbReference>
<accession>A0A7X1KRM3</accession>
<organism evidence="4 5">
    <name type="scientific">Novosphingobium piscinae</name>
    <dbReference type="NCBI Taxonomy" id="1507448"/>
    <lineage>
        <taxon>Bacteria</taxon>
        <taxon>Pseudomonadati</taxon>
        <taxon>Pseudomonadota</taxon>
        <taxon>Alphaproteobacteria</taxon>
        <taxon>Sphingomonadales</taxon>
        <taxon>Sphingomonadaceae</taxon>
        <taxon>Novosphingobium</taxon>
    </lineage>
</organism>
<sequence>MTAAVSAPARPCPVAPGDLCDFRDLGGFPDLSGKVGPVSVVQCRRCGHGVSLPPLADVAFLYAGRATQDFRQDGSRLGHAIKNVAFRRQARALLAQLPARPARVLDFGCGSGQFTRCLDDELGPGMVTGSDFETSPPADLTGRSYVPAGALAPLAGSFDCVLAMHVLEHDDDAAGLLGRIAAMARPGGILVIEVPNSECAWLKVFGKAWDAWYLPYHRSHFSRRSLRALVEQGGHTVLALHPATVPTMGRSLSNLVGGNKGLTWLLAGIGLHPLQVAGERLTGRPSALRIIARVGG</sequence>
<dbReference type="Pfam" id="PF13489">
    <property type="entry name" value="Methyltransf_23"/>
    <property type="match status" value="1"/>
</dbReference>
<evidence type="ECO:0000313" key="5">
    <source>
        <dbReference type="Proteomes" id="UP000551327"/>
    </source>
</evidence>
<proteinExistence type="predicted"/>
<evidence type="ECO:0000256" key="3">
    <source>
        <dbReference type="ARBA" id="ARBA00022691"/>
    </source>
</evidence>
<dbReference type="Gene3D" id="3.40.50.150">
    <property type="entry name" value="Vaccinia Virus protein VP39"/>
    <property type="match status" value="1"/>
</dbReference>
<keyword evidence="2 4" id="KW-0808">Transferase</keyword>
<evidence type="ECO:0000256" key="2">
    <source>
        <dbReference type="ARBA" id="ARBA00022679"/>
    </source>
</evidence>